<dbReference type="FunFam" id="2.30.30.140:FF:000018">
    <property type="entry name" value="Serine/threonine-protein kinase 31"/>
    <property type="match status" value="2"/>
</dbReference>
<evidence type="ECO:0000313" key="3">
    <source>
        <dbReference type="Proteomes" id="UP000054359"/>
    </source>
</evidence>
<feature type="domain" description="Tudor" evidence="1">
    <location>
        <begin position="600"/>
        <end position="659"/>
    </location>
</feature>
<organism evidence="2 3">
    <name type="scientific">Stegodyphus mimosarum</name>
    <name type="common">African social velvet spider</name>
    <dbReference type="NCBI Taxonomy" id="407821"/>
    <lineage>
        <taxon>Eukaryota</taxon>
        <taxon>Metazoa</taxon>
        <taxon>Ecdysozoa</taxon>
        <taxon>Arthropoda</taxon>
        <taxon>Chelicerata</taxon>
        <taxon>Arachnida</taxon>
        <taxon>Araneae</taxon>
        <taxon>Araneomorphae</taxon>
        <taxon>Entelegynae</taxon>
        <taxon>Eresoidea</taxon>
        <taxon>Eresidae</taxon>
        <taxon>Stegodyphus</taxon>
    </lineage>
</organism>
<dbReference type="PANTHER" id="PTHR22948:SF72">
    <property type="entry name" value="TUDOR DOMAIN-CONTAINING PROTEIN"/>
    <property type="match status" value="1"/>
</dbReference>
<accession>A0A087U6H4</accession>
<dbReference type="CDD" id="cd20379">
    <property type="entry name" value="Tudor_dTUD-like"/>
    <property type="match status" value="2"/>
</dbReference>
<feature type="domain" description="Tudor" evidence="1">
    <location>
        <begin position="87"/>
        <end position="146"/>
    </location>
</feature>
<evidence type="ECO:0000313" key="2">
    <source>
        <dbReference type="EMBL" id="KFM72963.1"/>
    </source>
</evidence>
<dbReference type="SMART" id="SM00333">
    <property type="entry name" value="TUDOR"/>
    <property type="match status" value="5"/>
</dbReference>
<feature type="non-terminal residue" evidence="2">
    <location>
        <position position="933"/>
    </location>
</feature>
<evidence type="ECO:0000259" key="1">
    <source>
        <dbReference type="PROSITE" id="PS50304"/>
    </source>
</evidence>
<dbReference type="Pfam" id="PF00567">
    <property type="entry name" value="TUDOR"/>
    <property type="match status" value="5"/>
</dbReference>
<name>A0A087U6H4_STEMI</name>
<gene>
    <name evidence="2" type="ORF">X975_25480</name>
</gene>
<dbReference type="SUPFAM" id="SSF63748">
    <property type="entry name" value="Tudor/PWWP/MBT"/>
    <property type="match status" value="5"/>
</dbReference>
<feature type="domain" description="Tudor" evidence="1">
    <location>
        <begin position="269"/>
        <end position="328"/>
    </location>
</feature>
<dbReference type="STRING" id="407821.A0A087U6H4"/>
<dbReference type="InterPro" id="IPR050621">
    <property type="entry name" value="Tudor_domain_containing"/>
</dbReference>
<dbReference type="Gene3D" id="2.30.30.140">
    <property type="match status" value="5"/>
</dbReference>
<sequence>MDVPYLVEKIGEKENIPEIRIPTSKVIKFPHILSFEKQCLKDGVNDIALCHIEKDVYYCHLVSDFERLKLMSEKLQDISECKPISFTPSVGSVVCAKSVDSVWYRASISQVNIGKDIHKVYFIDFGNTEVVGQQNMRHIHDEMCKYPIFCIPLKIKDLKGLSHSWILSNVISVKAVGMLDKFQLVEIVPAPSNLSKISDLQTVPASLNLPKVSTLQKHVLARDNSSNITICSVESDSMCYVQLASDQDKIQELTSKLGNAREFEDISQNIEVGDVVCAKCSDSFWYRASIQEISEREKTSKVFFLDYGNSETVSLNEIKVLPIELASYPIFSIPVQFRDMTAVIENLTANISTFPVVVVEESEQNIQIVDVYSSDKFPQILFSSLSKDHLATEGTCEVIFQNFDGEFYYFKKSCMLRKHDEMNMLIQNSTKENAHLIPSIDEVLLVKCKDNTWQRGCVIDVNSVIGVFKVYLIDLGFTEDIMFSDMCYLPKECTVYPAFSIKVVLGNTNSLKNPLCFGKQYILELSCKTKGSVPVVTVFQPYMLTSLKQRKLPVHIPQKVIFSHIDQDLVFLQNSCDCELILEVQKELQNSSARKTVTHKLIIGEMICAKSSITNQWYRGCVEEIISEDSYKIFFIDFGKREVVLKENLQCFLDIYATYPALCIPVKVLDRISISEPLELKKIYSVLAENEPNHDVQDIRLITSSEEKTDKVEKEPLTSAPNSECIKNTECSVQNDEKFLFSECRFAEFSVGEQEVAIYTIGDCNAIFCGPYNIQNLTASSELITALTDFCHNLPCSSYNGNDLPKDDEMVIANFQEDNLWYRAAVIDNTSHPYYEVFFVDYGNSELLHVDRLRKMEKQFMSLEVQAHLCSLTGFSVPDKNRSKVIEELKAFLIFSLQEPLNAFVTLNEGTYEIHIPRITSHLIEKQLVIPVQ</sequence>
<protein>
    <submittedName>
        <fullName evidence="2">Tudor domain-containing protein 1</fullName>
    </submittedName>
</protein>
<dbReference type="OrthoDB" id="9989103at2759"/>
<proteinExistence type="predicted"/>
<reference evidence="2 3" key="1">
    <citation type="submission" date="2013-11" db="EMBL/GenBank/DDBJ databases">
        <title>Genome sequencing of Stegodyphus mimosarum.</title>
        <authorList>
            <person name="Bechsgaard J."/>
        </authorList>
    </citation>
    <scope>NUCLEOTIDE SEQUENCE [LARGE SCALE GENOMIC DNA]</scope>
</reference>
<dbReference type="PROSITE" id="PS50304">
    <property type="entry name" value="TUDOR"/>
    <property type="match status" value="4"/>
</dbReference>
<dbReference type="PANTHER" id="PTHR22948">
    <property type="entry name" value="TUDOR DOMAIN CONTAINING PROTEIN"/>
    <property type="match status" value="1"/>
</dbReference>
<dbReference type="InterPro" id="IPR002999">
    <property type="entry name" value="Tudor"/>
</dbReference>
<dbReference type="Proteomes" id="UP000054359">
    <property type="component" value="Unassembled WGS sequence"/>
</dbReference>
<feature type="domain" description="Tudor" evidence="1">
    <location>
        <begin position="804"/>
        <end position="863"/>
    </location>
</feature>
<keyword evidence="3" id="KW-1185">Reference proteome</keyword>
<dbReference type="EMBL" id="KK118439">
    <property type="protein sequence ID" value="KFM72963.1"/>
    <property type="molecule type" value="Genomic_DNA"/>
</dbReference>
<dbReference type="AlphaFoldDB" id="A0A087U6H4"/>